<comment type="caution">
    <text evidence="3">The sequence shown here is derived from an EMBL/GenBank/DDBJ whole genome shotgun (WGS) entry which is preliminary data.</text>
</comment>
<name>A0A4Q1UIJ0_9BRAD</name>
<keyword evidence="2" id="KW-0732">Signal</keyword>
<dbReference type="InterPro" id="IPR005064">
    <property type="entry name" value="BUG"/>
</dbReference>
<proteinExistence type="inferred from homology"/>
<sequence length="332" mass="35238">MQRLRGPSMKRLHLLALLGAALFGLAAAPVRADTYPGRVVTVVVPYPAGGSVDGVARLLAQKLGEQLGQSFIVENRAGGAGGIVGANYVAKAAPDGYTLMLTASIHVVTPFLHKAVPYDVVTDFTPVTLVASGPLIVSTNAQTPAKTLKEFFDLVRKDPNKYTFATSSFGSAGHMAIELLKRDAGVDTLVVPYKGASPALTDLMSGQVQLIADPILSSLPLVKAGSIKALAITSARRVDIAPEIPTVAESGMTGFEFGSWYGLWGPKGLPADLVTTIQAEVAKIVQRPEVRDRFALLGFEPLGSTPDYFAGYIRDEMAKYERIIKDANIKAE</sequence>
<evidence type="ECO:0000313" key="4">
    <source>
        <dbReference type="Proteomes" id="UP000290819"/>
    </source>
</evidence>
<evidence type="ECO:0000256" key="1">
    <source>
        <dbReference type="ARBA" id="ARBA00006987"/>
    </source>
</evidence>
<dbReference type="PIRSF" id="PIRSF017082">
    <property type="entry name" value="YflP"/>
    <property type="match status" value="1"/>
</dbReference>
<dbReference type="PANTHER" id="PTHR42928:SF5">
    <property type="entry name" value="BLR1237 PROTEIN"/>
    <property type="match status" value="1"/>
</dbReference>
<feature type="chain" id="PRO_5020886478" description="Tripartite tricarboxylate transporter substrate binding protein" evidence="2">
    <location>
        <begin position="33"/>
        <end position="332"/>
    </location>
</feature>
<dbReference type="Pfam" id="PF03401">
    <property type="entry name" value="TctC"/>
    <property type="match status" value="1"/>
</dbReference>
<organism evidence="3 4">
    <name type="scientific">Bradyrhizobium betae</name>
    <dbReference type="NCBI Taxonomy" id="244734"/>
    <lineage>
        <taxon>Bacteria</taxon>
        <taxon>Pseudomonadati</taxon>
        <taxon>Pseudomonadota</taxon>
        <taxon>Alphaproteobacteria</taxon>
        <taxon>Hyphomicrobiales</taxon>
        <taxon>Nitrobacteraceae</taxon>
        <taxon>Bradyrhizobium</taxon>
    </lineage>
</organism>
<evidence type="ECO:0008006" key="5">
    <source>
        <dbReference type="Google" id="ProtNLM"/>
    </source>
</evidence>
<dbReference type="CDD" id="cd13578">
    <property type="entry name" value="PBP2_Bug27"/>
    <property type="match status" value="1"/>
</dbReference>
<reference evidence="3 4" key="1">
    <citation type="submission" date="2017-03" db="EMBL/GenBank/DDBJ databases">
        <authorList>
            <person name="Safronova V.I."/>
            <person name="Sazanova A.L."/>
            <person name="Chirak E.R."/>
        </authorList>
    </citation>
    <scope>NUCLEOTIDE SEQUENCE [LARGE SCALE GENOMIC DNA]</scope>
    <source>
        <strain evidence="3 4">Opo-243</strain>
    </source>
</reference>
<gene>
    <name evidence="3" type="ORF">B5V03_38820</name>
</gene>
<keyword evidence="4" id="KW-1185">Reference proteome</keyword>
<dbReference type="PANTHER" id="PTHR42928">
    <property type="entry name" value="TRICARBOXYLATE-BINDING PROTEIN"/>
    <property type="match status" value="1"/>
</dbReference>
<dbReference type="Proteomes" id="UP000290819">
    <property type="component" value="Unassembled WGS sequence"/>
</dbReference>
<evidence type="ECO:0000313" key="3">
    <source>
        <dbReference type="EMBL" id="RXT34679.1"/>
    </source>
</evidence>
<dbReference type="Gene3D" id="3.40.190.10">
    <property type="entry name" value="Periplasmic binding protein-like II"/>
    <property type="match status" value="1"/>
</dbReference>
<comment type="similarity">
    <text evidence="1">Belongs to the UPF0065 (bug) family.</text>
</comment>
<dbReference type="Gene3D" id="3.40.190.150">
    <property type="entry name" value="Bordetella uptake gene, domain 1"/>
    <property type="match status" value="1"/>
</dbReference>
<dbReference type="SUPFAM" id="SSF53850">
    <property type="entry name" value="Periplasmic binding protein-like II"/>
    <property type="match status" value="1"/>
</dbReference>
<protein>
    <recommendedName>
        <fullName evidence="5">Tripartite tricarboxylate transporter substrate binding protein</fullName>
    </recommendedName>
</protein>
<dbReference type="EMBL" id="MZXW01000054">
    <property type="protein sequence ID" value="RXT34679.1"/>
    <property type="molecule type" value="Genomic_DNA"/>
</dbReference>
<feature type="signal peptide" evidence="2">
    <location>
        <begin position="1"/>
        <end position="32"/>
    </location>
</feature>
<dbReference type="InterPro" id="IPR042100">
    <property type="entry name" value="Bug_dom1"/>
</dbReference>
<evidence type="ECO:0000256" key="2">
    <source>
        <dbReference type="SAM" id="SignalP"/>
    </source>
</evidence>
<dbReference type="AlphaFoldDB" id="A0A4Q1UIJ0"/>
<accession>A0A4Q1UIJ0</accession>